<keyword evidence="3" id="KW-1185">Reference proteome</keyword>
<feature type="compositionally biased region" description="Polar residues" evidence="1">
    <location>
        <begin position="38"/>
        <end position="52"/>
    </location>
</feature>
<dbReference type="AlphaFoldDB" id="A0A3N4JY29"/>
<evidence type="ECO:0000313" key="2">
    <source>
        <dbReference type="EMBL" id="RPB02148.1"/>
    </source>
</evidence>
<dbReference type="Proteomes" id="UP000276215">
    <property type="component" value="Unassembled WGS sequence"/>
</dbReference>
<feature type="region of interest" description="Disordered" evidence="1">
    <location>
        <begin position="1"/>
        <end position="60"/>
    </location>
</feature>
<organism evidence="2 3">
    <name type="scientific">Choiromyces venosus 120613-1</name>
    <dbReference type="NCBI Taxonomy" id="1336337"/>
    <lineage>
        <taxon>Eukaryota</taxon>
        <taxon>Fungi</taxon>
        <taxon>Dikarya</taxon>
        <taxon>Ascomycota</taxon>
        <taxon>Pezizomycotina</taxon>
        <taxon>Pezizomycetes</taxon>
        <taxon>Pezizales</taxon>
        <taxon>Tuberaceae</taxon>
        <taxon>Choiromyces</taxon>
    </lineage>
</organism>
<accession>A0A3N4JY29</accession>
<reference evidence="2 3" key="1">
    <citation type="journal article" date="2018" name="Nat. Ecol. Evol.">
        <title>Pezizomycetes genomes reveal the molecular basis of ectomycorrhizal truffle lifestyle.</title>
        <authorList>
            <person name="Murat C."/>
            <person name="Payen T."/>
            <person name="Noel B."/>
            <person name="Kuo A."/>
            <person name="Morin E."/>
            <person name="Chen J."/>
            <person name="Kohler A."/>
            <person name="Krizsan K."/>
            <person name="Balestrini R."/>
            <person name="Da Silva C."/>
            <person name="Montanini B."/>
            <person name="Hainaut M."/>
            <person name="Levati E."/>
            <person name="Barry K.W."/>
            <person name="Belfiori B."/>
            <person name="Cichocki N."/>
            <person name="Clum A."/>
            <person name="Dockter R.B."/>
            <person name="Fauchery L."/>
            <person name="Guy J."/>
            <person name="Iotti M."/>
            <person name="Le Tacon F."/>
            <person name="Lindquist E.A."/>
            <person name="Lipzen A."/>
            <person name="Malagnac F."/>
            <person name="Mello A."/>
            <person name="Molinier V."/>
            <person name="Miyauchi S."/>
            <person name="Poulain J."/>
            <person name="Riccioni C."/>
            <person name="Rubini A."/>
            <person name="Sitrit Y."/>
            <person name="Splivallo R."/>
            <person name="Traeger S."/>
            <person name="Wang M."/>
            <person name="Zifcakova L."/>
            <person name="Wipf D."/>
            <person name="Zambonelli A."/>
            <person name="Paolocci F."/>
            <person name="Nowrousian M."/>
            <person name="Ottonello S."/>
            <person name="Baldrian P."/>
            <person name="Spatafora J.W."/>
            <person name="Henrissat B."/>
            <person name="Nagy L.G."/>
            <person name="Aury J.M."/>
            <person name="Wincker P."/>
            <person name="Grigoriev I.V."/>
            <person name="Bonfante P."/>
            <person name="Martin F.M."/>
        </authorList>
    </citation>
    <scope>NUCLEOTIDE SEQUENCE [LARGE SCALE GENOMIC DNA]</scope>
    <source>
        <strain evidence="2 3">120613-1</strain>
    </source>
</reference>
<evidence type="ECO:0000313" key="3">
    <source>
        <dbReference type="Proteomes" id="UP000276215"/>
    </source>
</evidence>
<dbReference type="EMBL" id="ML120369">
    <property type="protein sequence ID" value="RPB02148.1"/>
    <property type="molecule type" value="Genomic_DNA"/>
</dbReference>
<feature type="compositionally biased region" description="Pro residues" evidence="1">
    <location>
        <begin position="1"/>
        <end position="10"/>
    </location>
</feature>
<protein>
    <submittedName>
        <fullName evidence="2">Uncharacterized protein</fullName>
    </submittedName>
</protein>
<evidence type="ECO:0000256" key="1">
    <source>
        <dbReference type="SAM" id="MobiDB-lite"/>
    </source>
</evidence>
<feature type="non-terminal residue" evidence="2">
    <location>
        <position position="60"/>
    </location>
</feature>
<feature type="compositionally biased region" description="Polar residues" evidence="1">
    <location>
        <begin position="13"/>
        <end position="22"/>
    </location>
</feature>
<gene>
    <name evidence="2" type="ORF">L873DRAFT_1802598</name>
</gene>
<sequence>MAVLDTPPPAKNNIMSNPSNRYNGEKKTPRSIFPPSMSLRNAHNSQASSSYQRTRKYVGD</sequence>
<proteinExistence type="predicted"/>
<name>A0A3N4JY29_9PEZI</name>